<dbReference type="InterPro" id="IPR050401">
    <property type="entry name" value="Cyclic_nucleotide_synthase"/>
</dbReference>
<accession>A0A915DEK0</accession>
<dbReference type="Gene3D" id="3.30.70.1230">
    <property type="entry name" value="Nucleotide cyclase"/>
    <property type="match status" value="1"/>
</dbReference>
<name>A0A915DEK0_9BILA</name>
<dbReference type="Proteomes" id="UP000887574">
    <property type="component" value="Unplaced"/>
</dbReference>
<dbReference type="GO" id="GO:0000166">
    <property type="term" value="F:nucleotide binding"/>
    <property type="evidence" value="ECO:0007669"/>
    <property type="project" value="UniProtKB-KW"/>
</dbReference>
<keyword evidence="10" id="KW-1185">Reference proteome</keyword>
<proteinExistence type="predicted"/>
<evidence type="ECO:0000256" key="2">
    <source>
        <dbReference type="ARBA" id="ARBA00004370"/>
    </source>
</evidence>
<dbReference type="CDD" id="cd07302">
    <property type="entry name" value="CHD"/>
    <property type="match status" value="1"/>
</dbReference>
<dbReference type="Pfam" id="PF00211">
    <property type="entry name" value="Guanylate_cyc"/>
    <property type="match status" value="1"/>
</dbReference>
<dbReference type="InterPro" id="IPR001054">
    <property type="entry name" value="A/G_cyclase"/>
</dbReference>
<comment type="subcellular location">
    <subcellularLocation>
        <location evidence="2">Membrane</location>
    </subcellularLocation>
</comment>
<evidence type="ECO:0000259" key="9">
    <source>
        <dbReference type="PROSITE" id="PS50125"/>
    </source>
</evidence>
<dbReference type="PANTHER" id="PTHR11920">
    <property type="entry name" value="GUANYLYL CYCLASE"/>
    <property type="match status" value="1"/>
</dbReference>
<reference evidence="11" key="1">
    <citation type="submission" date="2022-11" db="UniProtKB">
        <authorList>
            <consortium name="WormBaseParasite"/>
        </authorList>
    </citation>
    <scope>IDENTIFICATION</scope>
</reference>
<evidence type="ECO:0000256" key="8">
    <source>
        <dbReference type="ARBA" id="ARBA00023239"/>
    </source>
</evidence>
<dbReference type="GO" id="GO:0004383">
    <property type="term" value="F:guanylate cyclase activity"/>
    <property type="evidence" value="ECO:0007669"/>
    <property type="project" value="UniProtKB-EC"/>
</dbReference>
<dbReference type="GO" id="GO:0004016">
    <property type="term" value="F:adenylate cyclase activity"/>
    <property type="evidence" value="ECO:0007669"/>
    <property type="project" value="TreeGrafter"/>
</dbReference>
<keyword evidence="3" id="KW-0812">Transmembrane</keyword>
<evidence type="ECO:0000256" key="7">
    <source>
        <dbReference type="ARBA" id="ARBA00023180"/>
    </source>
</evidence>
<sequence>MMVRIGFHSGPVAAGGRDSSRYCLFGDTVNVASRMISEASHNLFKCFYHQFIWVERGKVDVKVREGECLTYFLESKEMSKKK</sequence>
<dbReference type="InterPro" id="IPR029787">
    <property type="entry name" value="Nucleotide_cyclase"/>
</dbReference>
<keyword evidence="4" id="KW-0547">Nucleotide-binding</keyword>
<feature type="domain" description="Guanylate cyclase" evidence="9">
    <location>
        <begin position="1"/>
        <end position="36"/>
    </location>
</feature>
<dbReference type="PROSITE" id="PS50125">
    <property type="entry name" value="GUANYLATE_CYCLASE_2"/>
    <property type="match status" value="1"/>
</dbReference>
<evidence type="ECO:0000256" key="6">
    <source>
        <dbReference type="ARBA" id="ARBA00023136"/>
    </source>
</evidence>
<organism evidence="10 11">
    <name type="scientific">Ditylenchus dipsaci</name>
    <dbReference type="NCBI Taxonomy" id="166011"/>
    <lineage>
        <taxon>Eukaryota</taxon>
        <taxon>Metazoa</taxon>
        <taxon>Ecdysozoa</taxon>
        <taxon>Nematoda</taxon>
        <taxon>Chromadorea</taxon>
        <taxon>Rhabditida</taxon>
        <taxon>Tylenchina</taxon>
        <taxon>Tylenchomorpha</taxon>
        <taxon>Sphaerularioidea</taxon>
        <taxon>Anguinidae</taxon>
        <taxon>Anguininae</taxon>
        <taxon>Ditylenchus</taxon>
    </lineage>
</organism>
<evidence type="ECO:0000256" key="3">
    <source>
        <dbReference type="ARBA" id="ARBA00022692"/>
    </source>
</evidence>
<dbReference type="WBParaSite" id="jg18603">
    <property type="protein sequence ID" value="jg18603"/>
    <property type="gene ID" value="jg18603"/>
</dbReference>
<keyword evidence="8" id="KW-0456">Lyase</keyword>
<dbReference type="GO" id="GO:0035556">
    <property type="term" value="P:intracellular signal transduction"/>
    <property type="evidence" value="ECO:0007669"/>
    <property type="project" value="InterPro"/>
</dbReference>
<dbReference type="SUPFAM" id="SSF55073">
    <property type="entry name" value="Nucleotide cyclase"/>
    <property type="match status" value="1"/>
</dbReference>
<comment type="catalytic activity">
    <reaction evidence="1">
        <text>GTP = 3',5'-cyclic GMP + diphosphate</text>
        <dbReference type="Rhea" id="RHEA:13665"/>
        <dbReference type="ChEBI" id="CHEBI:33019"/>
        <dbReference type="ChEBI" id="CHEBI:37565"/>
        <dbReference type="ChEBI" id="CHEBI:57746"/>
        <dbReference type="EC" id="4.6.1.2"/>
    </reaction>
</comment>
<evidence type="ECO:0000313" key="11">
    <source>
        <dbReference type="WBParaSite" id="jg18603"/>
    </source>
</evidence>
<keyword evidence="6" id="KW-0472">Membrane</keyword>
<keyword evidence="5" id="KW-1133">Transmembrane helix</keyword>
<dbReference type="PANTHER" id="PTHR11920:SF503">
    <property type="entry name" value="RECEPTOR-TYPE GUANYLATE CYCLASE GCY-9"/>
    <property type="match status" value="1"/>
</dbReference>
<evidence type="ECO:0000313" key="10">
    <source>
        <dbReference type="Proteomes" id="UP000887574"/>
    </source>
</evidence>
<evidence type="ECO:0000256" key="4">
    <source>
        <dbReference type="ARBA" id="ARBA00022741"/>
    </source>
</evidence>
<evidence type="ECO:0000256" key="1">
    <source>
        <dbReference type="ARBA" id="ARBA00001436"/>
    </source>
</evidence>
<dbReference type="GO" id="GO:0005886">
    <property type="term" value="C:plasma membrane"/>
    <property type="evidence" value="ECO:0007669"/>
    <property type="project" value="TreeGrafter"/>
</dbReference>
<evidence type="ECO:0000256" key="5">
    <source>
        <dbReference type="ARBA" id="ARBA00022989"/>
    </source>
</evidence>
<dbReference type="AlphaFoldDB" id="A0A915DEK0"/>
<dbReference type="GO" id="GO:0007168">
    <property type="term" value="P:receptor guanylyl cyclase signaling pathway"/>
    <property type="evidence" value="ECO:0007669"/>
    <property type="project" value="TreeGrafter"/>
</dbReference>
<dbReference type="GO" id="GO:0001653">
    <property type="term" value="F:peptide receptor activity"/>
    <property type="evidence" value="ECO:0007669"/>
    <property type="project" value="TreeGrafter"/>
</dbReference>
<keyword evidence="7" id="KW-0325">Glycoprotein</keyword>
<protein>
    <submittedName>
        <fullName evidence="11">Guanylate cyclase domain-containing protein</fullName>
    </submittedName>
</protein>